<dbReference type="PANTHER" id="PTHR30328">
    <property type="entry name" value="TRANSCRIPTIONAL REPRESSOR"/>
    <property type="match status" value="1"/>
</dbReference>
<dbReference type="InterPro" id="IPR009057">
    <property type="entry name" value="Homeodomain-like_sf"/>
</dbReference>
<dbReference type="PROSITE" id="PS50977">
    <property type="entry name" value="HTH_TETR_2"/>
    <property type="match status" value="1"/>
</dbReference>
<name>A0ABQ2F311_9DEIO</name>
<keyword evidence="3" id="KW-0732">Signal</keyword>
<evidence type="ECO:0000256" key="1">
    <source>
        <dbReference type="ARBA" id="ARBA00023125"/>
    </source>
</evidence>
<evidence type="ECO:0000313" key="5">
    <source>
        <dbReference type="EMBL" id="GGK42893.1"/>
    </source>
</evidence>
<sequence>MSAPAPKARDAVATRSAILVAATALFAARGFAATGLQDIATAAGVARATPSYFFGSKEQLWQAVLETQASLVAGIVPRVLAHAGPEATRAALRDALLEHLLQFHQDHPEALRLIQWAELQGHDLLPRLPAHAAAMQGGLKQLQLLQPGLSDAEAAHLTLSLLGAGYAHLSYGRSFGVPLGLDPDHPQFLAERRAHLRHLLLALLP</sequence>
<feature type="DNA-binding region" description="H-T-H motif" evidence="2">
    <location>
        <begin position="35"/>
        <end position="54"/>
    </location>
</feature>
<protein>
    <recommendedName>
        <fullName evidence="4">HTH tetR-type domain-containing protein</fullName>
    </recommendedName>
</protein>
<dbReference type="EMBL" id="BMPP01000036">
    <property type="protein sequence ID" value="GGK42893.1"/>
    <property type="molecule type" value="Genomic_DNA"/>
</dbReference>
<gene>
    <name evidence="5" type="ORF">GCM10008955_40870</name>
</gene>
<dbReference type="SUPFAM" id="SSF48498">
    <property type="entry name" value="Tetracyclin repressor-like, C-terminal domain"/>
    <property type="match status" value="1"/>
</dbReference>
<dbReference type="InterPro" id="IPR036271">
    <property type="entry name" value="Tet_transcr_reg_TetR-rel_C_sf"/>
</dbReference>
<dbReference type="PANTHER" id="PTHR30328:SF54">
    <property type="entry name" value="HTH-TYPE TRANSCRIPTIONAL REPRESSOR SCO4008"/>
    <property type="match status" value="1"/>
</dbReference>
<proteinExistence type="predicted"/>
<feature type="chain" id="PRO_5046612816" description="HTH tetR-type domain-containing protein" evidence="3">
    <location>
        <begin position="33"/>
        <end position="205"/>
    </location>
</feature>
<comment type="caution">
    <text evidence="5">The sequence shown here is derived from an EMBL/GenBank/DDBJ whole genome shotgun (WGS) entry which is preliminary data.</text>
</comment>
<accession>A0ABQ2F311</accession>
<organism evidence="5 6">
    <name type="scientific">Deinococcus malanensis</name>
    <dbReference type="NCBI Taxonomy" id="1706855"/>
    <lineage>
        <taxon>Bacteria</taxon>
        <taxon>Thermotogati</taxon>
        <taxon>Deinococcota</taxon>
        <taxon>Deinococci</taxon>
        <taxon>Deinococcales</taxon>
        <taxon>Deinococcaceae</taxon>
        <taxon>Deinococcus</taxon>
    </lineage>
</organism>
<dbReference type="SUPFAM" id="SSF46689">
    <property type="entry name" value="Homeodomain-like"/>
    <property type="match status" value="1"/>
</dbReference>
<keyword evidence="6" id="KW-1185">Reference proteome</keyword>
<evidence type="ECO:0000256" key="3">
    <source>
        <dbReference type="SAM" id="SignalP"/>
    </source>
</evidence>
<dbReference type="Pfam" id="PF00440">
    <property type="entry name" value="TetR_N"/>
    <property type="match status" value="1"/>
</dbReference>
<dbReference type="InterPro" id="IPR001647">
    <property type="entry name" value="HTH_TetR"/>
</dbReference>
<evidence type="ECO:0000259" key="4">
    <source>
        <dbReference type="PROSITE" id="PS50977"/>
    </source>
</evidence>
<dbReference type="InterPro" id="IPR050109">
    <property type="entry name" value="HTH-type_TetR-like_transc_reg"/>
</dbReference>
<feature type="signal peptide" evidence="3">
    <location>
        <begin position="1"/>
        <end position="32"/>
    </location>
</feature>
<dbReference type="Proteomes" id="UP000647587">
    <property type="component" value="Unassembled WGS sequence"/>
</dbReference>
<reference evidence="6" key="1">
    <citation type="journal article" date="2019" name="Int. J. Syst. Evol. Microbiol.">
        <title>The Global Catalogue of Microorganisms (GCM) 10K type strain sequencing project: providing services to taxonomists for standard genome sequencing and annotation.</title>
        <authorList>
            <consortium name="The Broad Institute Genomics Platform"/>
            <consortium name="The Broad Institute Genome Sequencing Center for Infectious Disease"/>
            <person name="Wu L."/>
            <person name="Ma J."/>
        </authorList>
    </citation>
    <scope>NUCLEOTIDE SEQUENCE [LARGE SCALE GENOMIC DNA]</scope>
    <source>
        <strain evidence="6">JCM 30331</strain>
    </source>
</reference>
<evidence type="ECO:0000256" key="2">
    <source>
        <dbReference type="PROSITE-ProRule" id="PRU00335"/>
    </source>
</evidence>
<dbReference type="PRINTS" id="PR00455">
    <property type="entry name" value="HTHTETR"/>
</dbReference>
<dbReference type="Gene3D" id="1.10.357.10">
    <property type="entry name" value="Tetracycline Repressor, domain 2"/>
    <property type="match status" value="1"/>
</dbReference>
<keyword evidence="1 2" id="KW-0238">DNA-binding</keyword>
<dbReference type="RefSeq" id="WP_189012110.1">
    <property type="nucleotide sequence ID" value="NZ_BMPP01000036.1"/>
</dbReference>
<feature type="domain" description="HTH tetR-type" evidence="4">
    <location>
        <begin position="12"/>
        <end position="72"/>
    </location>
</feature>
<evidence type="ECO:0000313" key="6">
    <source>
        <dbReference type="Proteomes" id="UP000647587"/>
    </source>
</evidence>